<dbReference type="EMBL" id="JAGFNK010000133">
    <property type="protein sequence ID" value="KAI9507277.1"/>
    <property type="molecule type" value="Genomic_DNA"/>
</dbReference>
<keyword evidence="2" id="KW-1185">Reference proteome</keyword>
<evidence type="ECO:0000313" key="2">
    <source>
        <dbReference type="Proteomes" id="UP001207468"/>
    </source>
</evidence>
<sequence>MRPESVLTPTPLHLSTGRKNTDEQWKVDLRKRIEDDLGVRHMTEQAQRERDATLSSQPSESSHKRAQLEYEGKMHIIQSLVQEKFERELPREMFERRSALDDVVGPNSPDVVLQRGESERGSDESTEGRYVNAWLDDEGSGSDESGGKEALREYLNQILESTSPVPRRNAASRQRQPSDSQLAQDYDNEDPVDSHESPVRRHGSQPFSPGEGSHHQSLSAHTRSIPRPQVFPSISRAFAHTSEQTYATSPVKREGSASSIGSISSGASHSRAGSLNSDQHRSRGVALHGNTEHLPGQNRVRIASNIGPRERQTSASASPHSPIQFTRRDSSISSTGSTGSGAGLHRGRTVKPDQYRWVAANSNAERLLSQNRISSIISPRARSPSPIPLTRPSSISSIGSTNSGAGLRVGSLNSDQYRSRRVASHNDTERSPTQNHSRDVMGNIFRDVSQLSSDTHGYLDDFIARKRHKSKDVSRLISADGDLSDASDNVVGDLDDRRSMHSVRSSLRRHSMRIEQRAMSEAEAQRKEEEASPKEEEARQYWEEPQRVGSSVHLEMVSHKMREAAAQKKEAEAMRKIAEAKKRDAEAQIREAEAQTREAEARMREVAVLTRETEAQRKEEEACLREGEARRLEEKARRSLEGAERLAAGIRQAEASAKMHYAAAQRREAEVKRTEAEAKKREAEAQTREAEAQAQVAEALERETETQRKEEELRRREDEARRLEEKLQQALEAERVEDLEEKIRKMEGYIQDLEGKLRTMEGYVQNREAEIEEICLDTKKRSQALNLQEDDLRQKWAAFREQEEKLELREAALERMEIERHRGSVDGGDDLFSLTSRIDNTSPSSSNYATSSKDDERLKDSENYGNQG</sequence>
<accession>A0ACC0U703</accession>
<protein>
    <submittedName>
        <fullName evidence="1">Uncharacterized protein</fullName>
    </submittedName>
</protein>
<comment type="caution">
    <text evidence="1">The sequence shown here is derived from an EMBL/GenBank/DDBJ whole genome shotgun (WGS) entry which is preliminary data.</text>
</comment>
<proteinExistence type="predicted"/>
<name>A0ACC0U703_9AGAM</name>
<evidence type="ECO:0000313" key="1">
    <source>
        <dbReference type="EMBL" id="KAI9507277.1"/>
    </source>
</evidence>
<organism evidence="1 2">
    <name type="scientific">Russula earlei</name>
    <dbReference type="NCBI Taxonomy" id="71964"/>
    <lineage>
        <taxon>Eukaryota</taxon>
        <taxon>Fungi</taxon>
        <taxon>Dikarya</taxon>
        <taxon>Basidiomycota</taxon>
        <taxon>Agaricomycotina</taxon>
        <taxon>Agaricomycetes</taxon>
        <taxon>Russulales</taxon>
        <taxon>Russulaceae</taxon>
        <taxon>Russula</taxon>
    </lineage>
</organism>
<dbReference type="Proteomes" id="UP001207468">
    <property type="component" value="Unassembled WGS sequence"/>
</dbReference>
<reference evidence="1" key="1">
    <citation type="submission" date="2021-03" db="EMBL/GenBank/DDBJ databases">
        <title>Evolutionary priming and transition to the ectomycorrhizal habit in an iconic lineage of mushroom-forming fungi: is preadaptation a requirement?</title>
        <authorList>
            <consortium name="DOE Joint Genome Institute"/>
            <person name="Looney B.P."/>
            <person name="Miyauchi S."/>
            <person name="Morin E."/>
            <person name="Drula E."/>
            <person name="Courty P.E."/>
            <person name="Chicoki N."/>
            <person name="Fauchery L."/>
            <person name="Kohler A."/>
            <person name="Kuo A."/>
            <person name="LaButti K."/>
            <person name="Pangilinan J."/>
            <person name="Lipzen A."/>
            <person name="Riley R."/>
            <person name="Andreopoulos W."/>
            <person name="He G."/>
            <person name="Johnson J."/>
            <person name="Barry K.W."/>
            <person name="Grigoriev I.V."/>
            <person name="Nagy L."/>
            <person name="Hibbett D."/>
            <person name="Henrissat B."/>
            <person name="Matheny P.B."/>
            <person name="Labbe J."/>
            <person name="Martin A.F."/>
        </authorList>
    </citation>
    <scope>NUCLEOTIDE SEQUENCE</scope>
    <source>
        <strain evidence="1">BPL698</strain>
    </source>
</reference>
<gene>
    <name evidence="1" type="ORF">F5148DRAFT_1206695</name>
</gene>